<accession>A0A1I7SZG9</accession>
<dbReference type="SUPFAM" id="SSF46689">
    <property type="entry name" value="Homeodomain-like"/>
    <property type="match status" value="1"/>
</dbReference>
<evidence type="ECO:0000256" key="1">
    <source>
        <dbReference type="ARBA" id="ARBA00004123"/>
    </source>
</evidence>
<feature type="region of interest" description="Disordered" evidence="11">
    <location>
        <begin position="1"/>
        <end position="83"/>
    </location>
</feature>
<dbReference type="GO" id="GO:0000977">
    <property type="term" value="F:RNA polymerase II transcription regulatory region sequence-specific DNA binding"/>
    <property type="evidence" value="ECO:0007669"/>
    <property type="project" value="TreeGrafter"/>
</dbReference>
<feature type="DNA-binding region" description="Homeobox" evidence="9">
    <location>
        <begin position="197"/>
        <end position="256"/>
    </location>
</feature>
<evidence type="ECO:0000256" key="11">
    <source>
        <dbReference type="SAM" id="MobiDB-lite"/>
    </source>
</evidence>
<dbReference type="PROSITE" id="PS50071">
    <property type="entry name" value="HOMEOBOX_2"/>
    <property type="match status" value="1"/>
</dbReference>
<dbReference type="PANTHER" id="PTHR46110">
    <property type="entry name" value="HOMEOBOX PROTEIN HMX"/>
    <property type="match status" value="1"/>
</dbReference>
<dbReference type="Proteomes" id="UP000095282">
    <property type="component" value="Unplaced"/>
</dbReference>
<dbReference type="AlphaFoldDB" id="A0A1I7SZG9"/>
<dbReference type="InterPro" id="IPR020479">
    <property type="entry name" value="HD_metazoa"/>
</dbReference>
<evidence type="ECO:0000256" key="3">
    <source>
        <dbReference type="ARBA" id="ARBA00023015"/>
    </source>
</evidence>
<feature type="region of interest" description="Disordered" evidence="11">
    <location>
        <begin position="139"/>
        <end position="209"/>
    </location>
</feature>
<name>A0A1I7SZG9_9PELO</name>
<dbReference type="WBParaSite" id="Csp11.Scaffold409.g1019.t1">
    <property type="protein sequence ID" value="Csp11.Scaffold409.g1019.t1"/>
    <property type="gene ID" value="Csp11.Scaffold409.g1019"/>
</dbReference>
<dbReference type="Pfam" id="PF00046">
    <property type="entry name" value="Homeodomain"/>
    <property type="match status" value="1"/>
</dbReference>
<comment type="similarity">
    <text evidence="8">Belongs to the HMX homeobox family.</text>
</comment>
<protein>
    <submittedName>
        <fullName evidence="14">Homeobox domain-containing protein</fullName>
    </submittedName>
</protein>
<evidence type="ECO:0000256" key="8">
    <source>
        <dbReference type="ARBA" id="ARBA00038165"/>
    </source>
</evidence>
<dbReference type="PROSITE" id="PS00027">
    <property type="entry name" value="HOMEOBOX_1"/>
    <property type="match status" value="1"/>
</dbReference>
<evidence type="ECO:0000256" key="6">
    <source>
        <dbReference type="ARBA" id="ARBA00023163"/>
    </source>
</evidence>
<dbReference type="InterPro" id="IPR009057">
    <property type="entry name" value="Homeodomain-like_sf"/>
</dbReference>
<keyword evidence="7 9" id="KW-0539">Nucleus</keyword>
<keyword evidence="6" id="KW-0804">Transcription</keyword>
<sequence length="336" mass="37500">MNLPIDMTTMSSQERLEKMSQIPKMASHEEEEEDDQKPTPDNKIKFNINELLDNDRKSNTQSSPSASSEDSVNDNDQSPFNFNFDPKMMPFAALLNLQQSIMSLSNAQNPLISPLTMFPFMNLPAAQLMHFKNLSNGEFNGLPDNGEEKDEKSEGKEGETRDSTGGSPLESDAEDDDEMGRVSDDDANSSDPNHARKKKTRTVFSRSQVSQLESTFDVKRYLSSQERSNLAQKLQLTETQVKIWFQNRRNKFKRQAQSDDPSSALQMHRANIFSIPPATGIPSPILQIPTTNAGVNMRNVISSPMDASTAAARFLFGFGSLQAQQNMAAQAQNPRI</sequence>
<evidence type="ECO:0000256" key="2">
    <source>
        <dbReference type="ARBA" id="ARBA00022473"/>
    </source>
</evidence>
<dbReference type="FunFam" id="1.10.10.60:FF:000053">
    <property type="entry name" value="H6 family homeobox 2"/>
    <property type="match status" value="1"/>
</dbReference>
<comment type="subcellular location">
    <subcellularLocation>
        <location evidence="1 9 10">Nucleus</location>
    </subcellularLocation>
</comment>
<evidence type="ECO:0000313" key="14">
    <source>
        <dbReference type="WBParaSite" id="Csp11.Scaffold409.g1019.t1"/>
    </source>
</evidence>
<evidence type="ECO:0000256" key="9">
    <source>
        <dbReference type="PROSITE-ProRule" id="PRU00108"/>
    </source>
</evidence>
<keyword evidence="13" id="KW-1185">Reference proteome</keyword>
<evidence type="ECO:0000256" key="10">
    <source>
        <dbReference type="RuleBase" id="RU000682"/>
    </source>
</evidence>
<dbReference type="CDD" id="cd00086">
    <property type="entry name" value="homeodomain"/>
    <property type="match status" value="1"/>
</dbReference>
<dbReference type="GO" id="GO:0005634">
    <property type="term" value="C:nucleus"/>
    <property type="evidence" value="ECO:0007669"/>
    <property type="project" value="UniProtKB-SubCell"/>
</dbReference>
<proteinExistence type="inferred from homology"/>
<organism evidence="13 14">
    <name type="scientific">Caenorhabditis tropicalis</name>
    <dbReference type="NCBI Taxonomy" id="1561998"/>
    <lineage>
        <taxon>Eukaryota</taxon>
        <taxon>Metazoa</taxon>
        <taxon>Ecdysozoa</taxon>
        <taxon>Nematoda</taxon>
        <taxon>Chromadorea</taxon>
        <taxon>Rhabditida</taxon>
        <taxon>Rhabditina</taxon>
        <taxon>Rhabditomorpha</taxon>
        <taxon>Rhabditoidea</taxon>
        <taxon>Rhabditidae</taxon>
        <taxon>Peloderinae</taxon>
        <taxon>Caenorhabditis</taxon>
    </lineage>
</organism>
<dbReference type="InterPro" id="IPR051300">
    <property type="entry name" value="HMX_Homeobox_TF"/>
</dbReference>
<dbReference type="PRINTS" id="PR00024">
    <property type="entry name" value="HOMEOBOX"/>
</dbReference>
<dbReference type="eggNOG" id="KOG0485">
    <property type="taxonomic scope" value="Eukaryota"/>
</dbReference>
<dbReference type="PANTHER" id="PTHR46110:SF3">
    <property type="entry name" value="HOMEOBOX PROTEIN HMX"/>
    <property type="match status" value="1"/>
</dbReference>
<dbReference type="GO" id="GO:0000981">
    <property type="term" value="F:DNA-binding transcription factor activity, RNA polymerase II-specific"/>
    <property type="evidence" value="ECO:0007669"/>
    <property type="project" value="InterPro"/>
</dbReference>
<feature type="domain" description="Homeobox" evidence="12">
    <location>
        <begin position="195"/>
        <end position="255"/>
    </location>
</feature>
<feature type="compositionally biased region" description="Basic and acidic residues" evidence="11">
    <location>
        <begin position="149"/>
        <end position="162"/>
    </location>
</feature>
<evidence type="ECO:0000259" key="12">
    <source>
        <dbReference type="PROSITE" id="PS50071"/>
    </source>
</evidence>
<keyword evidence="2" id="KW-0217">Developmental protein</keyword>
<evidence type="ECO:0000256" key="5">
    <source>
        <dbReference type="ARBA" id="ARBA00023155"/>
    </source>
</evidence>
<dbReference type="InterPro" id="IPR001356">
    <property type="entry name" value="HD"/>
</dbReference>
<dbReference type="Gene3D" id="1.10.10.60">
    <property type="entry name" value="Homeodomain-like"/>
    <property type="match status" value="1"/>
</dbReference>
<keyword evidence="3" id="KW-0805">Transcription regulation</keyword>
<keyword evidence="5 9" id="KW-0371">Homeobox</keyword>
<evidence type="ECO:0000256" key="4">
    <source>
        <dbReference type="ARBA" id="ARBA00023125"/>
    </source>
</evidence>
<dbReference type="InterPro" id="IPR017970">
    <property type="entry name" value="Homeobox_CS"/>
</dbReference>
<keyword evidence="4 9" id="KW-0238">DNA-binding</keyword>
<feature type="compositionally biased region" description="Polar residues" evidence="11">
    <location>
        <begin position="59"/>
        <end position="81"/>
    </location>
</feature>
<evidence type="ECO:0000256" key="7">
    <source>
        <dbReference type="ARBA" id="ARBA00023242"/>
    </source>
</evidence>
<reference evidence="14" key="1">
    <citation type="submission" date="2016-11" db="UniProtKB">
        <authorList>
            <consortium name="WormBaseParasite"/>
        </authorList>
    </citation>
    <scope>IDENTIFICATION</scope>
</reference>
<dbReference type="STRING" id="1561998.A0A1I7SZG9"/>
<dbReference type="SMART" id="SM00389">
    <property type="entry name" value="HOX"/>
    <property type="match status" value="1"/>
</dbReference>
<evidence type="ECO:0000313" key="13">
    <source>
        <dbReference type="Proteomes" id="UP000095282"/>
    </source>
</evidence>